<organism evidence="1">
    <name type="scientific">Opuntia streptacantha</name>
    <name type="common">Prickly pear cactus</name>
    <name type="synonym">Opuntia cardona</name>
    <dbReference type="NCBI Taxonomy" id="393608"/>
    <lineage>
        <taxon>Eukaryota</taxon>
        <taxon>Viridiplantae</taxon>
        <taxon>Streptophyta</taxon>
        <taxon>Embryophyta</taxon>
        <taxon>Tracheophyta</taxon>
        <taxon>Spermatophyta</taxon>
        <taxon>Magnoliopsida</taxon>
        <taxon>eudicotyledons</taxon>
        <taxon>Gunneridae</taxon>
        <taxon>Pentapetalae</taxon>
        <taxon>Caryophyllales</taxon>
        <taxon>Cactineae</taxon>
        <taxon>Cactaceae</taxon>
        <taxon>Opuntioideae</taxon>
        <taxon>Opuntia</taxon>
    </lineage>
</organism>
<reference evidence="1" key="1">
    <citation type="journal article" date="2013" name="J. Plant Res.">
        <title>Effect of fungi and light on seed germination of three Opuntia species from semiarid lands of central Mexico.</title>
        <authorList>
            <person name="Delgado-Sanchez P."/>
            <person name="Jimenez-Bremont J.F."/>
            <person name="Guerrero-Gonzalez Mde L."/>
            <person name="Flores J."/>
        </authorList>
    </citation>
    <scope>NUCLEOTIDE SEQUENCE</scope>
    <source>
        <tissue evidence="1">Cladode</tissue>
    </source>
</reference>
<protein>
    <submittedName>
        <fullName evidence="1">Uncharacterized protein</fullName>
    </submittedName>
</protein>
<dbReference type="AlphaFoldDB" id="A0A7C9CJ61"/>
<reference evidence="1" key="2">
    <citation type="submission" date="2020-07" db="EMBL/GenBank/DDBJ databases">
        <authorList>
            <person name="Vera ALvarez R."/>
            <person name="Arias-Moreno D.M."/>
            <person name="Jimenez-Jacinto V."/>
            <person name="Jimenez-Bremont J.F."/>
            <person name="Swaminathan K."/>
            <person name="Moose S.P."/>
            <person name="Guerrero-Gonzalez M.L."/>
            <person name="Marino-Ramirez L."/>
            <person name="Landsman D."/>
            <person name="Rodriguez-Kessler M."/>
            <person name="Delgado-Sanchez P."/>
        </authorList>
    </citation>
    <scope>NUCLEOTIDE SEQUENCE</scope>
    <source>
        <tissue evidence="1">Cladode</tissue>
    </source>
</reference>
<name>A0A7C9CJ61_OPUST</name>
<proteinExistence type="predicted"/>
<sequence length="119" mass="12478">MHFPLCTRTWSYLILFGQGKGYWAVAGGVGWSTEVLWWPEMAGVGRDSKAEQSSNSCCPAAGKKMLLLVAAVDGPSGGEGRWWCCGVGVAQLRAGGSHQLWLTQLGEGLGAATGLPGQP</sequence>
<evidence type="ECO:0000313" key="1">
    <source>
        <dbReference type="EMBL" id="MBA4619042.1"/>
    </source>
</evidence>
<dbReference type="EMBL" id="GISG01023522">
    <property type="protein sequence ID" value="MBA4619042.1"/>
    <property type="molecule type" value="Transcribed_RNA"/>
</dbReference>
<accession>A0A7C9CJ61</accession>